<accession>A0A9P0QNI8</accession>
<comment type="caution">
    <text evidence="10">The sequence shown here is derived from an EMBL/GenBank/DDBJ whole genome shotgun (WGS) entry which is preliminary data.</text>
</comment>
<dbReference type="Proteomes" id="UP000837801">
    <property type="component" value="Unassembled WGS sequence"/>
</dbReference>
<name>A0A9P0QNI8_9ASCO</name>
<dbReference type="SMART" id="SM01281">
    <property type="entry name" value="Med12"/>
    <property type="match status" value="1"/>
</dbReference>
<organism evidence="10 11">
    <name type="scientific">[Candida] railenensis</name>
    <dbReference type="NCBI Taxonomy" id="45579"/>
    <lineage>
        <taxon>Eukaryota</taxon>
        <taxon>Fungi</taxon>
        <taxon>Dikarya</taxon>
        <taxon>Ascomycota</taxon>
        <taxon>Saccharomycotina</taxon>
        <taxon>Pichiomycetes</taxon>
        <taxon>Debaryomycetaceae</taxon>
        <taxon>Kurtzmaniella</taxon>
    </lineage>
</organism>
<keyword evidence="4" id="KW-0805">Transcription regulation</keyword>
<gene>
    <name evidence="10" type="ORF">CLIB1423_05S03796</name>
</gene>
<dbReference type="PANTHER" id="PTHR46567:SF1">
    <property type="entry name" value="MEDIATOR OF RNA POLYMERASE II TRANSCRIPTION SUBUNIT 12"/>
    <property type="match status" value="1"/>
</dbReference>
<comment type="subcellular location">
    <subcellularLocation>
        <location evidence="1">Nucleus</location>
    </subcellularLocation>
</comment>
<feature type="domain" description="Mediator complex subunit Med12" evidence="9">
    <location>
        <begin position="215"/>
        <end position="278"/>
    </location>
</feature>
<feature type="compositionally biased region" description="Polar residues" evidence="8">
    <location>
        <begin position="7"/>
        <end position="20"/>
    </location>
</feature>
<feature type="compositionally biased region" description="Basic and acidic residues" evidence="8">
    <location>
        <begin position="413"/>
        <end position="434"/>
    </location>
</feature>
<evidence type="ECO:0000256" key="8">
    <source>
        <dbReference type="SAM" id="MobiDB-lite"/>
    </source>
</evidence>
<protein>
    <recommendedName>
        <fullName evidence="3">Mediator of RNA polymerase II transcription subunit 12</fullName>
    </recommendedName>
    <alternativeName>
        <fullName evidence="7">Mediator complex subunit 12</fullName>
    </alternativeName>
</protein>
<evidence type="ECO:0000256" key="7">
    <source>
        <dbReference type="ARBA" id="ARBA00032010"/>
    </source>
</evidence>
<dbReference type="GO" id="GO:0003712">
    <property type="term" value="F:transcription coregulator activity"/>
    <property type="evidence" value="ECO:0007669"/>
    <property type="project" value="InterPro"/>
</dbReference>
<evidence type="ECO:0000313" key="11">
    <source>
        <dbReference type="Proteomes" id="UP000837801"/>
    </source>
</evidence>
<comment type="similarity">
    <text evidence="2">Belongs to the Mediator complex subunit 12 family.</text>
</comment>
<dbReference type="GO" id="GO:0006357">
    <property type="term" value="P:regulation of transcription by RNA polymerase II"/>
    <property type="evidence" value="ECO:0007669"/>
    <property type="project" value="InterPro"/>
</dbReference>
<keyword evidence="5" id="KW-0804">Transcription</keyword>
<evidence type="ECO:0000256" key="5">
    <source>
        <dbReference type="ARBA" id="ARBA00023163"/>
    </source>
</evidence>
<feature type="region of interest" description="Disordered" evidence="8">
    <location>
        <begin position="1"/>
        <end position="20"/>
    </location>
</feature>
<feature type="region of interest" description="Disordered" evidence="8">
    <location>
        <begin position="402"/>
        <end position="434"/>
    </location>
</feature>
<evidence type="ECO:0000256" key="2">
    <source>
        <dbReference type="ARBA" id="ARBA00010289"/>
    </source>
</evidence>
<dbReference type="InterPro" id="IPR019035">
    <property type="entry name" value="Mediator_Med12"/>
</dbReference>
<reference evidence="10" key="1">
    <citation type="submission" date="2022-03" db="EMBL/GenBank/DDBJ databases">
        <authorList>
            <person name="Legras J.-L."/>
            <person name="Devillers H."/>
            <person name="Grondin C."/>
        </authorList>
    </citation>
    <scope>NUCLEOTIDE SEQUENCE</scope>
    <source>
        <strain evidence="10">CLIB 1423</strain>
    </source>
</reference>
<evidence type="ECO:0000256" key="1">
    <source>
        <dbReference type="ARBA" id="ARBA00004123"/>
    </source>
</evidence>
<dbReference type="GO" id="GO:0016592">
    <property type="term" value="C:mediator complex"/>
    <property type="evidence" value="ECO:0007669"/>
    <property type="project" value="InterPro"/>
</dbReference>
<evidence type="ECO:0000313" key="10">
    <source>
        <dbReference type="EMBL" id="CAH2352019.1"/>
    </source>
</evidence>
<feature type="region of interest" description="Disordered" evidence="8">
    <location>
        <begin position="1521"/>
        <end position="1554"/>
    </location>
</feature>
<feature type="compositionally biased region" description="Acidic residues" evidence="8">
    <location>
        <begin position="402"/>
        <end position="412"/>
    </location>
</feature>
<feature type="region of interest" description="Disordered" evidence="8">
    <location>
        <begin position="56"/>
        <end position="110"/>
    </location>
</feature>
<evidence type="ECO:0000259" key="9">
    <source>
        <dbReference type="SMART" id="SM01281"/>
    </source>
</evidence>
<evidence type="ECO:0000256" key="3">
    <source>
        <dbReference type="ARBA" id="ARBA00019622"/>
    </source>
</evidence>
<proteinExistence type="inferred from homology"/>
<dbReference type="Pfam" id="PF09497">
    <property type="entry name" value="Med12"/>
    <property type="match status" value="1"/>
</dbReference>
<evidence type="ECO:0000256" key="4">
    <source>
        <dbReference type="ARBA" id="ARBA00023015"/>
    </source>
</evidence>
<evidence type="ECO:0000256" key="6">
    <source>
        <dbReference type="ARBA" id="ARBA00023242"/>
    </source>
</evidence>
<dbReference type="OrthoDB" id="20828at2759"/>
<keyword evidence="11" id="KW-1185">Reference proteome</keyword>
<dbReference type="PANTHER" id="PTHR46567">
    <property type="entry name" value="MEDIATOR OF RNA POLYMERASE II TRANSCRIPTION SUBUNIT 12"/>
    <property type="match status" value="1"/>
</dbReference>
<dbReference type="EMBL" id="CAKXYY010000005">
    <property type="protein sequence ID" value="CAH2352019.1"/>
    <property type="molecule type" value="Genomic_DNA"/>
</dbReference>
<keyword evidence="6" id="KW-0539">Nucleus</keyword>
<sequence length="1667" mass="188768">MSKRSKNSLLTPSNNRNTHQTAVIKDELLSMKYTMTGPGSSIYPYDDYNASNATSGGANLESDSAVLEDDDSGKFRSKGRTTLIRRSSKSKPSPGNGGVGSGSDDASFNLITNNPDGSVFTYPDYKPWSDHTSLSSSDSKLENEKITNNAYLNKGYFEPPSVSNEYYSARNMIQNTIFSSTSNCQRVLNDLSNQLSSAYSLRNDQVNRIKFESNTFKLPPRVTLTASKKEIWLRDLANPQIPLSQLSTKIPHGVRNKILIDSLCAKFVPLPRAIWFTKCVLHSELLAWRKKISLRQQQLLSSSSGTGAGGAISIPSIQTLENQWLQEWTQQMVEYIQKYSREMTNIVSQERKHIYTQKLTYLLSYAQTLYIESLLEKSTFLSLSIKFFIEGIPQQIFFEGENGDEEEDDDSSDAEREEVKSESRPDDTHFDQQQQHDLHMSINYGQRLVALTIVKTYWNDILKLDYLCKELSESLLINYYLISKTSTKKRQQGIQHHHQQHQHHNSQSQYNIGSVSNFMSASSPMGLMGSPMYSNSPSVYAANTPTSNPHNHQSSAVNNASSVNATSSFSVEFKNKLLKTIAETITFLVKFNSNIFIIPNYWPIVGGTLRSILEASPVTCDEERDEMNKQYTIIKYRNESLMLNLSDPNSAPVPTPTAPPETPSAIISKNTVETYSKRRSSKDILNIIYQLDNLKLNEQLAVFLRPSSGNVGGVSWQQHLKLVLYWCVTSYRKSRSTSDSILTVCNFLKKIVFSKIESNRKMEFESEILQVIYDIAEESENDVVPNKLYILLNELYQLKLLTISSYLRKLIASGIFYVETNINVEDRRIINSHINILKNLPVLNNKQCDSILKKWTIEGYDFNEKFEEGKTIVSNQILSLLSQQQQQQNDENLEIIKNLAVGVKFLLVNWTTSQVKSMIANSPKLVHMTPAILSRLFEFYSVCDSLTVFFKVILRFILRNDGMVIIYYMDTLRLITRLILKHSKLVMLVDTSDNNELFRLVLTSYKDLIMREPDFFNFREFWKYMSHLVERSNLNNSEYSNGQVNEGAFDNDTTMNLVGNLYGSAITDDLEELLTFSRKPLEQAEISEIVTNLSLNVEPNDERKLLSKLHEFNSKSTDDVEIGIVRLLVNLKDMDKDTFFSILREFLQANSDFGMNFFQKLINYDIIDMPTLAGIHPSILINSESASLSESVNPDQALVWNFAAEQYLTRNSPYSLKMILSGDDIQTNSKYLELLTIKHTPFIIEELIKKHPLNVVLSHYEKVLGIELQNKSTEEIIELIAVLVNEFNLSICQVILKALPIEDYRTVNFMIDAVFQHLHLKFSPHNSYFGDLFDLLDWQVKSKILDYLENLFLTETKFDEENKITLKSVNNVNLLPVLKDFFKKFTIRSSAGINTSSLLLELSISFTSKLLLVTERTEIEQYDSDLYNTLCVFLRILIIHKQPLMTIIIQHDEKLVLVQKLIELLNSSYFAGSKCEKLKILLYDLLLILKGGISEILTENNTNSEISGITSGSMGSNITTSAGAGVTQLSPNEGTTGRRNSGGSPNTTAMPTSSTIANPSFVQEVFHLPEPTHTNPLERYIGSDNVKCLLTLDEKELTSDAEINYVNGDALEIVSVVEGSEGQAQRAAQSGMHMKSFELLEGNGSGINGSCINLSLFQAYTTRQNPP</sequence>